<evidence type="ECO:0000259" key="3">
    <source>
        <dbReference type="PROSITE" id="PS50011"/>
    </source>
</evidence>
<keyword evidence="2" id="KW-0812">Transmembrane</keyword>
<dbReference type="PROSITE" id="PS50011">
    <property type="entry name" value="PROTEIN_KINASE_DOM"/>
    <property type="match status" value="1"/>
</dbReference>
<dbReference type="SUPFAM" id="SSF56112">
    <property type="entry name" value="Protein kinase-like (PK-like)"/>
    <property type="match status" value="1"/>
</dbReference>
<dbReference type="InterPro" id="IPR004147">
    <property type="entry name" value="ABC1_dom"/>
</dbReference>
<dbReference type="CDD" id="cd13969">
    <property type="entry name" value="ADCK1-like"/>
    <property type="match status" value="1"/>
</dbReference>
<evidence type="ECO:0000313" key="4">
    <source>
        <dbReference type="EMBL" id="RMX43850.1"/>
    </source>
</evidence>
<feature type="domain" description="Protein kinase" evidence="3">
    <location>
        <begin position="152"/>
        <end position="538"/>
    </location>
</feature>
<dbReference type="PANTHER" id="PTHR43173:SF19">
    <property type="entry name" value="AARF DOMAIN-CONTAINING PROTEIN KINASE 1"/>
    <property type="match status" value="1"/>
</dbReference>
<dbReference type="InterPro" id="IPR045307">
    <property type="entry name" value="ADCK1_dom"/>
</dbReference>
<sequence length="538" mass="61129">MKLLRKIVGYGTIVAGLTGITAGLVYGPEELKREITSNGLVRVARAARTVIVISYDYKRTLWGIDRSSTEYLELKSQVHLRSAKSLRDLCCVNGGAYIKVGQHVGSLDYLLPSEYVQTMKVLHSDAPQSPLGDIYHVLEEELKCKVNQVFASFEDKPIGAASLAQVHKATLHDGRVVAVKVQHRDVQKHAAVDMATLEILAVAVSWLFPEFKFMWLVEESKKHLPLELDFEHEGRNAEKIVQFVKKFPFVKIPEIYWQFSTKRVLTMEFCDGGKVDDLPYMKSHKISSDEASSSFFLKCQQFQLIAYKLGLLYSEMIFVNGYVHCDPHPGNIFVRRDPSNGVEIVFLDHGLYQTLSNEFRINYCKLWQSLIKSDLEGIKQSSKVLGVEEMYGLLACILTARSWDVVTTGIDQGPVTEDEAELIRVNAATYVTEITELLNRVPRQLLLLLKTNDLLRSIDYRLNTSATSRSFITMSRCCIRAVTKQRLENCHGWVEWVRIQADSTINHLRISLYQMYASSVVLSFRRLLTRLMGGMPFL</sequence>
<dbReference type="PANTHER" id="PTHR43173">
    <property type="entry name" value="ABC1 FAMILY PROTEIN"/>
    <property type="match status" value="1"/>
</dbReference>
<name>A0A3M6TR46_POCDA</name>
<accession>A0A3M6TR46</accession>
<dbReference type="STRING" id="46731.A0A3M6TR46"/>
<evidence type="ECO:0000313" key="5">
    <source>
        <dbReference type="Proteomes" id="UP000275408"/>
    </source>
</evidence>
<organism evidence="4 5">
    <name type="scientific">Pocillopora damicornis</name>
    <name type="common">Cauliflower coral</name>
    <name type="synonym">Millepora damicornis</name>
    <dbReference type="NCBI Taxonomy" id="46731"/>
    <lineage>
        <taxon>Eukaryota</taxon>
        <taxon>Metazoa</taxon>
        <taxon>Cnidaria</taxon>
        <taxon>Anthozoa</taxon>
        <taxon>Hexacorallia</taxon>
        <taxon>Scleractinia</taxon>
        <taxon>Astrocoeniina</taxon>
        <taxon>Pocilloporidae</taxon>
        <taxon>Pocillopora</taxon>
    </lineage>
</organism>
<dbReference type="GO" id="GO:0004672">
    <property type="term" value="F:protein kinase activity"/>
    <property type="evidence" value="ECO:0007669"/>
    <property type="project" value="InterPro"/>
</dbReference>
<gene>
    <name evidence="4" type="ORF">pdam_00017847</name>
</gene>
<dbReference type="Gene3D" id="1.10.510.10">
    <property type="entry name" value="Transferase(Phosphotransferase) domain 1"/>
    <property type="match status" value="1"/>
</dbReference>
<dbReference type="AlphaFoldDB" id="A0A3M6TR46"/>
<comment type="caution">
    <text evidence="4">The sequence shown here is derived from an EMBL/GenBank/DDBJ whole genome shotgun (WGS) entry which is preliminary data.</text>
</comment>
<protein>
    <recommendedName>
        <fullName evidence="3">Protein kinase domain-containing protein</fullName>
    </recommendedName>
</protein>
<dbReference type="GO" id="GO:0005524">
    <property type="term" value="F:ATP binding"/>
    <property type="evidence" value="ECO:0007669"/>
    <property type="project" value="InterPro"/>
</dbReference>
<dbReference type="GO" id="GO:0005743">
    <property type="term" value="C:mitochondrial inner membrane"/>
    <property type="evidence" value="ECO:0007669"/>
    <property type="project" value="TreeGrafter"/>
</dbReference>
<dbReference type="GO" id="GO:0007005">
    <property type="term" value="P:mitochondrion organization"/>
    <property type="evidence" value="ECO:0007669"/>
    <property type="project" value="TreeGrafter"/>
</dbReference>
<proteinExistence type="inferred from homology"/>
<dbReference type="GO" id="GO:0055088">
    <property type="term" value="P:lipid homeostasis"/>
    <property type="evidence" value="ECO:0007669"/>
    <property type="project" value="TreeGrafter"/>
</dbReference>
<dbReference type="InterPro" id="IPR011009">
    <property type="entry name" value="Kinase-like_dom_sf"/>
</dbReference>
<feature type="transmembrane region" description="Helical" evidence="2">
    <location>
        <begin position="7"/>
        <end position="27"/>
    </location>
</feature>
<evidence type="ECO:0000256" key="2">
    <source>
        <dbReference type="SAM" id="Phobius"/>
    </source>
</evidence>
<dbReference type="InterPro" id="IPR000719">
    <property type="entry name" value="Prot_kinase_dom"/>
</dbReference>
<dbReference type="EMBL" id="RCHS01003123">
    <property type="protein sequence ID" value="RMX43850.1"/>
    <property type="molecule type" value="Genomic_DNA"/>
</dbReference>
<dbReference type="Pfam" id="PF03109">
    <property type="entry name" value="ABC1"/>
    <property type="match status" value="1"/>
</dbReference>
<dbReference type="InterPro" id="IPR051130">
    <property type="entry name" value="Mito_struct-func_regulator"/>
</dbReference>
<keyword evidence="2" id="KW-1133">Transmembrane helix</keyword>
<keyword evidence="2" id="KW-0472">Membrane</keyword>
<evidence type="ECO:0000256" key="1">
    <source>
        <dbReference type="ARBA" id="ARBA00009670"/>
    </source>
</evidence>
<comment type="similarity">
    <text evidence="1">Belongs to the protein kinase superfamily. ADCK protein kinase family.</text>
</comment>
<dbReference type="OrthoDB" id="427480at2759"/>
<keyword evidence="5" id="KW-1185">Reference proteome</keyword>
<dbReference type="Proteomes" id="UP000275408">
    <property type="component" value="Unassembled WGS sequence"/>
</dbReference>
<reference evidence="4 5" key="1">
    <citation type="journal article" date="2018" name="Sci. Rep.">
        <title>Comparative analysis of the Pocillopora damicornis genome highlights role of immune system in coral evolution.</title>
        <authorList>
            <person name="Cunning R."/>
            <person name="Bay R.A."/>
            <person name="Gillette P."/>
            <person name="Baker A.C."/>
            <person name="Traylor-Knowles N."/>
        </authorList>
    </citation>
    <scope>NUCLEOTIDE SEQUENCE [LARGE SCALE GENOMIC DNA]</scope>
    <source>
        <strain evidence="4">RSMAS</strain>
        <tissue evidence="4">Whole animal</tissue>
    </source>
</reference>